<dbReference type="Proteomes" id="UP001454086">
    <property type="component" value="Unassembled WGS sequence"/>
</dbReference>
<keyword evidence="2" id="KW-0677">Repeat</keyword>
<gene>
    <name evidence="5" type="ORF">WMQ36_03120</name>
</gene>
<protein>
    <recommendedName>
        <fullName evidence="7">Galactose/methyl galactoside import ATP-binding protein MglA</fullName>
    </recommendedName>
</protein>
<sequence>MSQEIILKMEGITKLFPGVRALDKVDLELRKGEVHAVIGENGAGDRVIIRPS</sequence>
<organism evidence="5 6">
    <name type="scientific">Enterocloster hominis</name>
    <name type="common">ex Hitch et al. 2024</name>
    <dbReference type="NCBI Taxonomy" id="1917870"/>
    <lineage>
        <taxon>Bacteria</taxon>
        <taxon>Bacillati</taxon>
        <taxon>Bacillota</taxon>
        <taxon>Clostridia</taxon>
        <taxon>Lachnospirales</taxon>
        <taxon>Lachnospiraceae</taxon>
        <taxon>Enterocloster</taxon>
    </lineage>
</organism>
<dbReference type="Gene3D" id="3.40.50.300">
    <property type="entry name" value="P-loop containing nucleotide triphosphate hydrolases"/>
    <property type="match status" value="1"/>
</dbReference>
<evidence type="ECO:0000313" key="5">
    <source>
        <dbReference type="EMBL" id="MEQ2423957.1"/>
    </source>
</evidence>
<dbReference type="InterPro" id="IPR050107">
    <property type="entry name" value="ABC_carbohydrate_import_ATPase"/>
</dbReference>
<evidence type="ECO:0000256" key="1">
    <source>
        <dbReference type="ARBA" id="ARBA00022448"/>
    </source>
</evidence>
<keyword evidence="6" id="KW-1185">Reference proteome</keyword>
<evidence type="ECO:0000256" key="3">
    <source>
        <dbReference type="ARBA" id="ARBA00022741"/>
    </source>
</evidence>
<keyword evidence="1" id="KW-0813">Transport</keyword>
<evidence type="ECO:0008006" key="7">
    <source>
        <dbReference type="Google" id="ProtNLM"/>
    </source>
</evidence>
<accession>A0ABV1D2Z0</accession>
<dbReference type="EMBL" id="JBBMFM010000006">
    <property type="protein sequence ID" value="MEQ2423957.1"/>
    <property type="molecule type" value="Genomic_DNA"/>
</dbReference>
<name>A0ABV1D2Z0_9FIRM</name>
<dbReference type="RefSeq" id="WP_349117717.1">
    <property type="nucleotide sequence ID" value="NZ_JBBMFM010000006.1"/>
</dbReference>
<evidence type="ECO:0000256" key="4">
    <source>
        <dbReference type="ARBA" id="ARBA00022840"/>
    </source>
</evidence>
<dbReference type="InterPro" id="IPR027417">
    <property type="entry name" value="P-loop_NTPase"/>
</dbReference>
<dbReference type="PANTHER" id="PTHR43790">
    <property type="entry name" value="CARBOHYDRATE TRANSPORT ATP-BINDING PROTEIN MG119-RELATED"/>
    <property type="match status" value="1"/>
</dbReference>
<comment type="caution">
    <text evidence="5">The sequence shown here is derived from an EMBL/GenBank/DDBJ whole genome shotgun (WGS) entry which is preliminary data.</text>
</comment>
<evidence type="ECO:0000256" key="2">
    <source>
        <dbReference type="ARBA" id="ARBA00022737"/>
    </source>
</evidence>
<keyword evidence="4" id="KW-0067">ATP-binding</keyword>
<reference evidence="5 6" key="1">
    <citation type="submission" date="2024-03" db="EMBL/GenBank/DDBJ databases">
        <title>Human intestinal bacterial collection.</title>
        <authorList>
            <person name="Pauvert C."/>
            <person name="Hitch T.C.A."/>
            <person name="Clavel T."/>
        </authorList>
    </citation>
    <scope>NUCLEOTIDE SEQUENCE [LARGE SCALE GENOMIC DNA]</scope>
    <source>
        <strain evidence="5 6">CLA-SR-H021</strain>
    </source>
</reference>
<evidence type="ECO:0000313" key="6">
    <source>
        <dbReference type="Proteomes" id="UP001454086"/>
    </source>
</evidence>
<keyword evidence="3" id="KW-0547">Nucleotide-binding</keyword>
<dbReference type="PANTHER" id="PTHR43790:SF9">
    <property type="entry name" value="GALACTOFURANOSE TRANSPORTER ATP-BINDING PROTEIN YTFR"/>
    <property type="match status" value="1"/>
</dbReference>
<dbReference type="SUPFAM" id="SSF52540">
    <property type="entry name" value="P-loop containing nucleoside triphosphate hydrolases"/>
    <property type="match status" value="1"/>
</dbReference>
<proteinExistence type="predicted"/>